<feature type="transmembrane region" description="Helical" evidence="15">
    <location>
        <begin position="613"/>
        <end position="632"/>
    </location>
</feature>
<gene>
    <name evidence="17" type="ORF">H9806_03385</name>
</gene>
<dbReference type="InterPro" id="IPR023214">
    <property type="entry name" value="HAD_sf"/>
</dbReference>
<dbReference type="AlphaFoldDB" id="A0A9E2KRD3"/>
<dbReference type="InterPro" id="IPR023299">
    <property type="entry name" value="ATPase_P-typ_cyto_dom_N"/>
</dbReference>
<dbReference type="InterPro" id="IPR023298">
    <property type="entry name" value="ATPase_P-typ_TM_dom_sf"/>
</dbReference>
<dbReference type="SUPFAM" id="SSF81653">
    <property type="entry name" value="Calcium ATPase, transduction domain A"/>
    <property type="match status" value="1"/>
</dbReference>
<comment type="catalytic activity">
    <reaction evidence="14">
        <text>Cu(+)(in) + ATP + H2O = Cu(+)(out) + ADP + phosphate + H(+)</text>
        <dbReference type="Rhea" id="RHEA:25792"/>
        <dbReference type="ChEBI" id="CHEBI:15377"/>
        <dbReference type="ChEBI" id="CHEBI:15378"/>
        <dbReference type="ChEBI" id="CHEBI:30616"/>
        <dbReference type="ChEBI" id="CHEBI:43474"/>
        <dbReference type="ChEBI" id="CHEBI:49552"/>
        <dbReference type="ChEBI" id="CHEBI:456216"/>
        <dbReference type="EC" id="7.2.2.8"/>
    </reaction>
</comment>
<dbReference type="NCBIfam" id="TIGR01511">
    <property type="entry name" value="ATPase-IB1_Cu"/>
    <property type="match status" value="1"/>
</dbReference>
<dbReference type="PANTHER" id="PTHR43520">
    <property type="entry name" value="ATP7, ISOFORM B"/>
    <property type="match status" value="1"/>
</dbReference>
<dbReference type="GO" id="GO:0043682">
    <property type="term" value="F:P-type divalent copper transporter activity"/>
    <property type="evidence" value="ECO:0007669"/>
    <property type="project" value="TreeGrafter"/>
</dbReference>
<dbReference type="GO" id="GO:0016887">
    <property type="term" value="F:ATP hydrolysis activity"/>
    <property type="evidence" value="ECO:0007669"/>
    <property type="project" value="InterPro"/>
</dbReference>
<comment type="subcellular location">
    <subcellularLocation>
        <location evidence="1">Cell membrane</location>
        <topology evidence="1">Multi-pass membrane protein</topology>
    </subcellularLocation>
</comment>
<evidence type="ECO:0000256" key="13">
    <source>
        <dbReference type="ARBA" id="ARBA00023136"/>
    </source>
</evidence>
<keyword evidence="8" id="KW-0813">Transport</keyword>
<feature type="transmembrane region" description="Helical" evidence="15">
    <location>
        <begin position="37"/>
        <end position="55"/>
    </location>
</feature>
<evidence type="ECO:0000256" key="15">
    <source>
        <dbReference type="RuleBase" id="RU362081"/>
    </source>
</evidence>
<dbReference type="PRINTS" id="PR00943">
    <property type="entry name" value="CUATPASE"/>
</dbReference>
<dbReference type="Gene3D" id="3.40.50.1000">
    <property type="entry name" value="HAD superfamily/HAD-like"/>
    <property type="match status" value="1"/>
</dbReference>
<dbReference type="Pfam" id="PF00122">
    <property type="entry name" value="E1-E2_ATPase"/>
    <property type="match status" value="1"/>
</dbReference>
<feature type="transmembrane region" description="Helical" evidence="15">
    <location>
        <begin position="67"/>
        <end position="89"/>
    </location>
</feature>
<evidence type="ECO:0000256" key="11">
    <source>
        <dbReference type="ARBA" id="ARBA00022989"/>
    </source>
</evidence>
<evidence type="ECO:0000256" key="4">
    <source>
        <dbReference type="ARBA" id="ARBA00022475"/>
    </source>
</evidence>
<dbReference type="EMBL" id="JAHLFT010000043">
    <property type="protein sequence ID" value="MBU3828181.1"/>
    <property type="molecule type" value="Genomic_DNA"/>
</dbReference>
<keyword evidence="10" id="KW-1278">Translocase</keyword>
<evidence type="ECO:0000256" key="12">
    <source>
        <dbReference type="ARBA" id="ARBA00023008"/>
    </source>
</evidence>
<evidence type="ECO:0000256" key="1">
    <source>
        <dbReference type="ARBA" id="ARBA00004651"/>
    </source>
</evidence>
<evidence type="ECO:0000256" key="6">
    <source>
        <dbReference type="ARBA" id="ARBA00022723"/>
    </source>
</evidence>
<evidence type="ECO:0000256" key="7">
    <source>
        <dbReference type="ARBA" id="ARBA00022741"/>
    </source>
</evidence>
<organism evidence="17 18">
    <name type="scientific">Candidatus Lactobacillus pullistercoris</name>
    <dbReference type="NCBI Taxonomy" id="2838636"/>
    <lineage>
        <taxon>Bacteria</taxon>
        <taxon>Bacillati</taxon>
        <taxon>Bacillota</taxon>
        <taxon>Bacilli</taxon>
        <taxon>Lactobacillales</taxon>
        <taxon>Lactobacillaceae</taxon>
        <taxon>Lactobacillus</taxon>
    </lineage>
</organism>
<dbReference type="GO" id="GO:0005507">
    <property type="term" value="F:copper ion binding"/>
    <property type="evidence" value="ECO:0007669"/>
    <property type="project" value="TreeGrafter"/>
</dbReference>
<proteinExistence type="inferred from homology"/>
<feature type="domain" description="P-type ATPase A" evidence="16">
    <location>
        <begin position="130"/>
        <end position="230"/>
    </location>
</feature>
<evidence type="ECO:0000313" key="18">
    <source>
        <dbReference type="Proteomes" id="UP000823844"/>
    </source>
</evidence>
<keyword evidence="4 15" id="KW-1003">Cell membrane</keyword>
<dbReference type="NCBIfam" id="TIGR01525">
    <property type="entry name" value="ATPase-IB_hvy"/>
    <property type="match status" value="1"/>
</dbReference>
<dbReference type="PANTHER" id="PTHR43520:SF8">
    <property type="entry name" value="P-TYPE CU(+) TRANSPORTER"/>
    <property type="match status" value="1"/>
</dbReference>
<dbReference type="SUPFAM" id="SSF81665">
    <property type="entry name" value="Calcium ATPase, transmembrane domain M"/>
    <property type="match status" value="1"/>
</dbReference>
<dbReference type="SUPFAM" id="SSF56784">
    <property type="entry name" value="HAD-like"/>
    <property type="match status" value="1"/>
</dbReference>
<dbReference type="CDD" id="cd02094">
    <property type="entry name" value="P-type_ATPase_Cu-like"/>
    <property type="match status" value="1"/>
</dbReference>
<dbReference type="Gene3D" id="3.40.1110.10">
    <property type="entry name" value="Calcium-transporting ATPase, cytoplasmic domain N"/>
    <property type="match status" value="1"/>
</dbReference>
<sequence>MKLSNIKRFWISFILAIPMLIQMFTMPFHWIMPGYNWIALITTTIIMAISAIPYWKSAWGAFKKHKANMNTLVAIGTSVAYFYSIFAMFTGREVYFESAAFVTVFVLLGDAMEEKMHDNASNALAKLMDLQAKDAEVFRNGKFIKLPLDQVKVGDLIRVKPGQKIPVDGVITDGSSSVDESMVTGESMPVTKKVGDSVFGSTINSNGTITFKATKVGSDTMLSQIVEMVKKAQTSHAPIQNLTDKISNIFVPAVIIIAILTFIIWYAFLNAPLVEAMLFAVAVVVIACPCALGLATPTALMVGTARSAKMGVLIKSGEVLEEANDIDTIVFDKTGTITVGKPEVTDIVGKQDEVLTIAASLEENSEHPLAAAIIKKAKEENISSENVKNFSAIEGKGVRATYNDQTAFIGSDRLLENINISQEIKEQAQKLQNEAKTVVYVGLSKKIIGVIAIQDAPKKSSKEAMHELHNRGLKTIMLTGDNEKVAKAIATEVGIDQVIAGVLPTQKADQIKALQAEGHKVAFVGDGINDAPALSTADVGIAMGSGTDIAIDSGGIVLVQNDLLGVVRALNISKKTFNRIKLNLFWALIYNTIGIPIAAGLFMGLGFTLSPELAGLAMAFSSVSVVSSSLLLNKTKIAGETKGVA</sequence>
<dbReference type="GO" id="GO:0055070">
    <property type="term" value="P:copper ion homeostasis"/>
    <property type="evidence" value="ECO:0007669"/>
    <property type="project" value="TreeGrafter"/>
</dbReference>
<dbReference type="InterPro" id="IPR044492">
    <property type="entry name" value="P_typ_ATPase_HD_dom"/>
</dbReference>
<dbReference type="Proteomes" id="UP000823844">
    <property type="component" value="Unassembled WGS sequence"/>
</dbReference>
<keyword evidence="5 15" id="KW-0812">Transmembrane</keyword>
<name>A0A9E2KRD3_9LACO</name>
<dbReference type="SFLD" id="SFLDG00002">
    <property type="entry name" value="C1.7:_P-type_atpase_like"/>
    <property type="match status" value="1"/>
</dbReference>
<evidence type="ECO:0000259" key="16">
    <source>
        <dbReference type="Pfam" id="PF00122"/>
    </source>
</evidence>
<evidence type="ECO:0000256" key="14">
    <source>
        <dbReference type="ARBA" id="ARBA00049289"/>
    </source>
</evidence>
<dbReference type="SFLD" id="SFLDS00003">
    <property type="entry name" value="Haloacid_Dehalogenase"/>
    <property type="match status" value="1"/>
</dbReference>
<dbReference type="GO" id="GO:0140581">
    <property type="term" value="F:P-type monovalent copper transporter activity"/>
    <property type="evidence" value="ECO:0007669"/>
    <property type="project" value="UniProtKB-EC"/>
</dbReference>
<dbReference type="FunFam" id="2.70.150.10:FF:000020">
    <property type="entry name" value="Copper-exporting P-type ATPase A"/>
    <property type="match status" value="1"/>
</dbReference>
<dbReference type="NCBIfam" id="TIGR01494">
    <property type="entry name" value="ATPase_P-type"/>
    <property type="match status" value="1"/>
</dbReference>
<dbReference type="InterPro" id="IPR036412">
    <property type="entry name" value="HAD-like_sf"/>
</dbReference>
<evidence type="ECO:0000256" key="3">
    <source>
        <dbReference type="ARBA" id="ARBA00012517"/>
    </source>
</evidence>
<keyword evidence="7 15" id="KW-0547">Nucleotide-binding</keyword>
<dbReference type="InterPro" id="IPR008250">
    <property type="entry name" value="ATPase_P-typ_transduc_dom_A_sf"/>
</dbReference>
<evidence type="ECO:0000256" key="8">
    <source>
        <dbReference type="ARBA" id="ARBA00022796"/>
    </source>
</evidence>
<feature type="transmembrane region" description="Helical" evidence="15">
    <location>
        <begin position="274"/>
        <end position="300"/>
    </location>
</feature>
<protein>
    <recommendedName>
        <fullName evidence="3">P-type Cu(+) transporter</fullName>
        <ecNumber evidence="3">7.2.2.8</ecNumber>
    </recommendedName>
</protein>
<dbReference type="GO" id="GO:0005524">
    <property type="term" value="F:ATP binding"/>
    <property type="evidence" value="ECO:0007669"/>
    <property type="project" value="UniProtKB-UniRule"/>
</dbReference>
<dbReference type="SFLD" id="SFLDF00027">
    <property type="entry name" value="p-type_atpase"/>
    <property type="match status" value="1"/>
</dbReference>
<dbReference type="EC" id="7.2.2.8" evidence="3"/>
<dbReference type="InterPro" id="IPR001757">
    <property type="entry name" value="P_typ_ATPase"/>
</dbReference>
<evidence type="ECO:0000256" key="10">
    <source>
        <dbReference type="ARBA" id="ARBA00022967"/>
    </source>
</evidence>
<dbReference type="PROSITE" id="PS00154">
    <property type="entry name" value="ATPASE_E1_E2"/>
    <property type="match status" value="1"/>
</dbReference>
<keyword evidence="12" id="KW-0186">Copper</keyword>
<dbReference type="Gene3D" id="2.70.150.10">
    <property type="entry name" value="Calcium-transporting ATPase, cytoplasmic transduction domain A"/>
    <property type="match status" value="1"/>
</dbReference>
<feature type="transmembrane region" description="Helical" evidence="15">
    <location>
        <begin position="95"/>
        <end position="112"/>
    </location>
</feature>
<evidence type="ECO:0000256" key="5">
    <source>
        <dbReference type="ARBA" id="ARBA00022692"/>
    </source>
</evidence>
<feature type="transmembrane region" description="Helical" evidence="15">
    <location>
        <begin position="249"/>
        <end position="268"/>
    </location>
</feature>
<reference evidence="17" key="1">
    <citation type="journal article" date="2021" name="PeerJ">
        <title>Extensive microbial diversity within the chicken gut microbiome revealed by metagenomics and culture.</title>
        <authorList>
            <person name="Gilroy R."/>
            <person name="Ravi A."/>
            <person name="Getino M."/>
            <person name="Pursley I."/>
            <person name="Horton D.L."/>
            <person name="Alikhan N.F."/>
            <person name="Baker D."/>
            <person name="Gharbi K."/>
            <person name="Hall N."/>
            <person name="Watson M."/>
            <person name="Adriaenssens E.M."/>
            <person name="Foster-Nyarko E."/>
            <person name="Jarju S."/>
            <person name="Secka A."/>
            <person name="Antonio M."/>
            <person name="Oren A."/>
            <person name="Chaudhuri R.R."/>
            <person name="La Ragione R."/>
            <person name="Hildebrand F."/>
            <person name="Pallen M.J."/>
        </authorList>
    </citation>
    <scope>NUCLEOTIDE SEQUENCE</scope>
    <source>
        <strain evidence="17">F6-686</strain>
    </source>
</reference>
<accession>A0A9E2KRD3</accession>
<dbReference type="PRINTS" id="PR00119">
    <property type="entry name" value="CATATPASE"/>
</dbReference>
<keyword evidence="11 15" id="KW-1133">Transmembrane helix</keyword>
<comment type="similarity">
    <text evidence="2 15">Belongs to the cation transport ATPase (P-type) (TC 3.A.3) family. Type IB subfamily.</text>
</comment>
<dbReference type="Pfam" id="PF00702">
    <property type="entry name" value="Hydrolase"/>
    <property type="match status" value="1"/>
</dbReference>
<keyword evidence="8" id="KW-0406">Ion transport</keyword>
<dbReference type="GO" id="GO:0005886">
    <property type="term" value="C:plasma membrane"/>
    <property type="evidence" value="ECO:0007669"/>
    <property type="project" value="UniProtKB-SubCell"/>
</dbReference>
<evidence type="ECO:0000256" key="9">
    <source>
        <dbReference type="ARBA" id="ARBA00022840"/>
    </source>
</evidence>
<keyword evidence="13 15" id="KW-0472">Membrane</keyword>
<keyword evidence="6 15" id="KW-0479">Metal-binding</keyword>
<dbReference type="InterPro" id="IPR018303">
    <property type="entry name" value="ATPase_P-typ_P_site"/>
</dbReference>
<feature type="transmembrane region" description="Helical" evidence="15">
    <location>
        <begin position="584"/>
        <end position="607"/>
    </location>
</feature>
<comment type="caution">
    <text evidence="17">The sequence shown here is derived from an EMBL/GenBank/DDBJ whole genome shotgun (WGS) entry which is preliminary data.</text>
</comment>
<dbReference type="InterPro" id="IPR059000">
    <property type="entry name" value="ATPase_P-type_domA"/>
</dbReference>
<dbReference type="PROSITE" id="PS01229">
    <property type="entry name" value="COF_2"/>
    <property type="match status" value="1"/>
</dbReference>
<reference evidence="17" key="2">
    <citation type="submission" date="2021-04" db="EMBL/GenBank/DDBJ databases">
        <authorList>
            <person name="Gilroy R."/>
        </authorList>
    </citation>
    <scope>NUCLEOTIDE SEQUENCE</scope>
    <source>
        <strain evidence="17">F6-686</strain>
    </source>
</reference>
<keyword evidence="9 15" id="KW-0067">ATP-binding</keyword>
<keyword evidence="8" id="KW-0187">Copper transport</keyword>
<evidence type="ECO:0000256" key="2">
    <source>
        <dbReference type="ARBA" id="ARBA00006024"/>
    </source>
</evidence>
<feature type="transmembrane region" description="Helical" evidence="15">
    <location>
        <begin position="9"/>
        <end position="31"/>
    </location>
</feature>
<dbReference type="InterPro" id="IPR027256">
    <property type="entry name" value="P-typ_ATPase_IB"/>
</dbReference>
<evidence type="ECO:0000313" key="17">
    <source>
        <dbReference type="EMBL" id="MBU3828181.1"/>
    </source>
</evidence>